<dbReference type="OrthoDB" id="5193525at2"/>
<evidence type="ECO:0008006" key="3">
    <source>
        <dbReference type="Google" id="ProtNLM"/>
    </source>
</evidence>
<evidence type="ECO:0000313" key="1">
    <source>
        <dbReference type="EMBL" id="SMY10906.1"/>
    </source>
</evidence>
<dbReference type="RefSeq" id="WP_101587446.1">
    <property type="nucleotide sequence ID" value="NZ_FXZM01000002.1"/>
</dbReference>
<evidence type="ECO:0000313" key="2">
    <source>
        <dbReference type="Proteomes" id="UP000234462"/>
    </source>
</evidence>
<dbReference type="EMBL" id="FXZM01000002">
    <property type="protein sequence ID" value="SMY10906.1"/>
    <property type="molecule type" value="Genomic_DNA"/>
</dbReference>
<protein>
    <recommendedName>
        <fullName evidence="3">Acetone carboxylase</fullName>
    </recommendedName>
</protein>
<dbReference type="Proteomes" id="UP000234462">
    <property type="component" value="Unassembled WGS sequence"/>
</dbReference>
<organism evidence="1 2">
    <name type="scientific">Brevibacterium jeotgali</name>
    <dbReference type="NCBI Taxonomy" id="1262550"/>
    <lineage>
        <taxon>Bacteria</taxon>
        <taxon>Bacillati</taxon>
        <taxon>Actinomycetota</taxon>
        <taxon>Actinomycetes</taxon>
        <taxon>Micrococcales</taxon>
        <taxon>Brevibacteriaceae</taxon>
        <taxon>Brevibacterium</taxon>
    </lineage>
</organism>
<sequence length="73" mass="8076">MTAEAPALICSAKGCRGAAAHALLWNNPSLHTEERRKVWLACDEHREHLEEFLTLRGFLRETVDAHAIPEGAG</sequence>
<gene>
    <name evidence="1" type="ORF">BJEO58_00482</name>
</gene>
<dbReference type="AlphaFoldDB" id="A0A2H1L1V7"/>
<accession>A0A2H1L1V7</accession>
<proteinExistence type="predicted"/>
<reference evidence="2" key="1">
    <citation type="submission" date="2017-03" db="EMBL/GenBank/DDBJ databases">
        <authorList>
            <person name="Monnet C."/>
        </authorList>
    </citation>
    <scope>NUCLEOTIDE SEQUENCE [LARGE SCALE GENOMIC DNA]</scope>
    <source>
        <strain evidence="2">SJ5-8</strain>
    </source>
</reference>
<keyword evidence="2" id="KW-1185">Reference proteome</keyword>
<name>A0A2H1L1V7_9MICO</name>